<dbReference type="Proteomes" id="UP001634394">
    <property type="component" value="Unassembled WGS sequence"/>
</dbReference>
<feature type="domain" description="Alpha-carbonic anhydrase" evidence="13">
    <location>
        <begin position="29"/>
        <end position="294"/>
    </location>
</feature>
<evidence type="ECO:0000256" key="10">
    <source>
        <dbReference type="ARBA" id="ARBA00048348"/>
    </source>
</evidence>
<dbReference type="AlphaFoldDB" id="A0ABD3VCB4"/>
<feature type="domain" description="Alpha-carbonic anhydrase" evidence="13">
    <location>
        <begin position="295"/>
        <end position="559"/>
    </location>
</feature>
<dbReference type="Pfam" id="PF00194">
    <property type="entry name" value="Carb_anhydrase"/>
    <property type="match status" value="2"/>
</dbReference>
<proteinExistence type="inferred from homology"/>
<dbReference type="EMBL" id="JBJQND010000013">
    <property type="protein sequence ID" value="KAL3858193.1"/>
    <property type="molecule type" value="Genomic_DNA"/>
</dbReference>
<evidence type="ECO:0000256" key="5">
    <source>
        <dbReference type="ARBA" id="ARBA00022525"/>
    </source>
</evidence>
<dbReference type="PANTHER" id="PTHR18952">
    <property type="entry name" value="CARBONIC ANHYDRASE"/>
    <property type="match status" value="1"/>
</dbReference>
<dbReference type="InterPro" id="IPR001148">
    <property type="entry name" value="CA_dom"/>
</dbReference>
<evidence type="ECO:0000256" key="2">
    <source>
        <dbReference type="ARBA" id="ARBA00004613"/>
    </source>
</evidence>
<dbReference type="InterPro" id="IPR036398">
    <property type="entry name" value="CA_dom_sf"/>
</dbReference>
<dbReference type="PROSITE" id="PS51144">
    <property type="entry name" value="ALPHA_CA_2"/>
    <property type="match status" value="2"/>
</dbReference>
<dbReference type="InterPro" id="IPR023561">
    <property type="entry name" value="Carbonic_anhydrase_a-class"/>
</dbReference>
<dbReference type="GO" id="GO:0005576">
    <property type="term" value="C:extracellular region"/>
    <property type="evidence" value="ECO:0007669"/>
    <property type="project" value="UniProtKB-SubCell"/>
</dbReference>
<dbReference type="SMART" id="SM01057">
    <property type="entry name" value="Carb_anhydrase"/>
    <property type="match status" value="2"/>
</dbReference>
<keyword evidence="11" id="KW-0732">Signal</keyword>
<comment type="cofactor">
    <cofactor evidence="11">
        <name>Zn(2+)</name>
        <dbReference type="ChEBI" id="CHEBI:29105"/>
    </cofactor>
</comment>
<comment type="subcellular location">
    <subcellularLocation>
        <location evidence="2">Secreted</location>
    </subcellularLocation>
</comment>
<feature type="transmembrane region" description="Helical" evidence="12">
    <location>
        <begin position="574"/>
        <end position="592"/>
    </location>
</feature>
<keyword evidence="9 11" id="KW-0456">Lyase</keyword>
<keyword evidence="7 11" id="KW-0862">Zinc</keyword>
<evidence type="ECO:0000256" key="3">
    <source>
        <dbReference type="ARBA" id="ARBA00010718"/>
    </source>
</evidence>
<keyword evidence="12" id="KW-1133">Transmembrane helix</keyword>
<feature type="signal peptide" evidence="11">
    <location>
        <begin position="1"/>
        <end position="25"/>
    </location>
</feature>
<keyword evidence="15" id="KW-1185">Reference proteome</keyword>
<protein>
    <recommendedName>
        <fullName evidence="4 11">Carbonic anhydrase</fullName>
        <ecNumber evidence="4 11">4.2.1.1</ecNumber>
    </recommendedName>
</protein>
<dbReference type="SUPFAM" id="SSF51069">
    <property type="entry name" value="Carbonic anhydrase"/>
    <property type="match status" value="2"/>
</dbReference>
<dbReference type="EC" id="4.2.1.1" evidence="4 11"/>
<gene>
    <name evidence="14" type="ORF">ACJMK2_012797</name>
</gene>
<comment type="caution">
    <text evidence="14">The sequence shown here is derived from an EMBL/GenBank/DDBJ whole genome shotgun (WGS) entry which is preliminary data.</text>
</comment>
<evidence type="ECO:0000259" key="13">
    <source>
        <dbReference type="PROSITE" id="PS51144"/>
    </source>
</evidence>
<feature type="chain" id="PRO_5044525694" description="Carbonic anhydrase" evidence="11">
    <location>
        <begin position="26"/>
        <end position="596"/>
    </location>
</feature>
<keyword evidence="5" id="KW-0964">Secreted</keyword>
<evidence type="ECO:0000256" key="7">
    <source>
        <dbReference type="ARBA" id="ARBA00022833"/>
    </source>
</evidence>
<sequence length="596" mass="66876">MLTLMRVKMEATLLFVLINLRLSTAGDAFHWGYHGANGPTIWPDHVPTCGGRSQSPVDMHDVRYNSSLGDINFSGYNATGTNMYQVKNNGHTIQVDITKNNITISGGGLVSLYTAAQLHFHWGGNSSRGSEHTLNGKQYPLELHIVHYKTSLGTIATAAASGQVDALAVLGFFFEVTPSDNEDLSPILSQLGYIRYANSSNLVSLSSDFSLKSILPDFHGHQTYHRYSGSLTTPNCLEVVVWTVFENTIGISERQLAMLRGVFETERGEMPEKLLYDNYRPVQALGSRKIITNTFHWSYEEELNTGPSHWLHHYESCGGNRQSPIDIPNEEKVQYAKDLGFINFLGYEEMRVHKLKNNGHSLQVDISENFYISGGGLGARYQAAQLHFHWAKTSNRGSEHTIDGTAFPMELHIVHFKEEYGSIIKALNHPDGLAVLGFMFKVSSADSDSYGKLLEKSSDVSYYGESTNTSLMQLMQLLPIKQDNLTFFRYNGSLTTPPCTEAVIWTVFTEPISISEKQLQEFRKLHHIEKPSIPVTYGTIYNNYRPVQRLNERRVLKNFPFSIKNFQFSTASRTISAGSMLSVAISICLLIARNYH</sequence>
<comment type="similarity">
    <text evidence="3 11">Belongs to the alpha-carbonic anhydrase family.</text>
</comment>
<comment type="function">
    <text evidence="1 11">Reversible hydration of carbon dioxide.</text>
</comment>
<dbReference type="PROSITE" id="PS00162">
    <property type="entry name" value="ALPHA_CA_1"/>
    <property type="match status" value="2"/>
</dbReference>
<evidence type="ECO:0000256" key="6">
    <source>
        <dbReference type="ARBA" id="ARBA00022723"/>
    </source>
</evidence>
<dbReference type="Gene3D" id="3.10.200.10">
    <property type="entry name" value="Alpha carbonic anhydrase"/>
    <property type="match status" value="2"/>
</dbReference>
<dbReference type="GO" id="GO:0004089">
    <property type="term" value="F:carbonate dehydratase activity"/>
    <property type="evidence" value="ECO:0007669"/>
    <property type="project" value="UniProtKB-UniRule"/>
</dbReference>
<keyword evidence="12" id="KW-0812">Transmembrane</keyword>
<dbReference type="PANTHER" id="PTHR18952:SF265">
    <property type="entry name" value="CARBONIC ANHYDRASE"/>
    <property type="match status" value="1"/>
</dbReference>
<keyword evidence="6 11" id="KW-0479">Metal-binding</keyword>
<keyword evidence="12" id="KW-0472">Membrane</keyword>
<dbReference type="GO" id="GO:0008270">
    <property type="term" value="F:zinc ion binding"/>
    <property type="evidence" value="ECO:0007669"/>
    <property type="project" value="UniProtKB-UniRule"/>
</dbReference>
<evidence type="ECO:0000256" key="12">
    <source>
        <dbReference type="SAM" id="Phobius"/>
    </source>
</evidence>
<organism evidence="14 15">
    <name type="scientific">Sinanodonta woodiana</name>
    <name type="common">Chinese pond mussel</name>
    <name type="synonym">Anodonta woodiana</name>
    <dbReference type="NCBI Taxonomy" id="1069815"/>
    <lineage>
        <taxon>Eukaryota</taxon>
        <taxon>Metazoa</taxon>
        <taxon>Spiralia</taxon>
        <taxon>Lophotrochozoa</taxon>
        <taxon>Mollusca</taxon>
        <taxon>Bivalvia</taxon>
        <taxon>Autobranchia</taxon>
        <taxon>Heteroconchia</taxon>
        <taxon>Palaeoheterodonta</taxon>
        <taxon>Unionida</taxon>
        <taxon>Unionoidea</taxon>
        <taxon>Unionidae</taxon>
        <taxon>Unioninae</taxon>
        <taxon>Sinanodonta</taxon>
    </lineage>
</organism>
<accession>A0ABD3VCB4</accession>
<evidence type="ECO:0000256" key="11">
    <source>
        <dbReference type="RuleBase" id="RU367011"/>
    </source>
</evidence>
<evidence type="ECO:0000256" key="8">
    <source>
        <dbReference type="ARBA" id="ARBA00023180"/>
    </source>
</evidence>
<keyword evidence="8" id="KW-0325">Glycoprotein</keyword>
<evidence type="ECO:0000256" key="1">
    <source>
        <dbReference type="ARBA" id="ARBA00002904"/>
    </source>
</evidence>
<reference evidence="14 15" key="1">
    <citation type="submission" date="2024-11" db="EMBL/GenBank/DDBJ databases">
        <title>Chromosome-level genome assembly of the freshwater bivalve Anodonta woodiana.</title>
        <authorList>
            <person name="Chen X."/>
        </authorList>
    </citation>
    <scope>NUCLEOTIDE SEQUENCE [LARGE SCALE GENOMIC DNA]</scope>
    <source>
        <strain evidence="14">MN2024</strain>
        <tissue evidence="14">Gills</tissue>
    </source>
</reference>
<comment type="catalytic activity">
    <reaction evidence="10 11">
        <text>hydrogencarbonate + H(+) = CO2 + H2O</text>
        <dbReference type="Rhea" id="RHEA:10748"/>
        <dbReference type="ChEBI" id="CHEBI:15377"/>
        <dbReference type="ChEBI" id="CHEBI:15378"/>
        <dbReference type="ChEBI" id="CHEBI:16526"/>
        <dbReference type="ChEBI" id="CHEBI:17544"/>
        <dbReference type="EC" id="4.2.1.1"/>
    </reaction>
</comment>
<evidence type="ECO:0000256" key="4">
    <source>
        <dbReference type="ARBA" id="ARBA00012925"/>
    </source>
</evidence>
<name>A0ABD3VCB4_SINWO</name>
<evidence type="ECO:0000313" key="15">
    <source>
        <dbReference type="Proteomes" id="UP001634394"/>
    </source>
</evidence>
<evidence type="ECO:0000256" key="9">
    <source>
        <dbReference type="ARBA" id="ARBA00023239"/>
    </source>
</evidence>
<evidence type="ECO:0000313" key="14">
    <source>
        <dbReference type="EMBL" id="KAL3858193.1"/>
    </source>
</evidence>
<dbReference type="InterPro" id="IPR018338">
    <property type="entry name" value="Carbonic_anhydrase_a-class_CS"/>
</dbReference>
<dbReference type="FunFam" id="3.10.200.10:FF:000003">
    <property type="entry name" value="Carbonic anhydrase 12"/>
    <property type="match status" value="2"/>
</dbReference>